<evidence type="ECO:0000313" key="2">
    <source>
        <dbReference type="EMBL" id="KAI3907822.1"/>
    </source>
</evidence>
<protein>
    <submittedName>
        <fullName evidence="2">Uncharacterized protein</fullName>
    </submittedName>
</protein>
<comment type="caution">
    <text evidence="2">The sequence shown here is derived from an EMBL/GenBank/DDBJ whole genome shotgun (WGS) entry which is preliminary data.</text>
</comment>
<gene>
    <name evidence="2" type="ORF">MKW98_027134</name>
</gene>
<dbReference type="Proteomes" id="UP001202328">
    <property type="component" value="Unassembled WGS sequence"/>
</dbReference>
<name>A0AAD4SH65_9MAGN</name>
<feature type="region of interest" description="Disordered" evidence="1">
    <location>
        <begin position="1"/>
        <end position="66"/>
    </location>
</feature>
<proteinExistence type="predicted"/>
<dbReference type="EMBL" id="JAJJMB010010574">
    <property type="protein sequence ID" value="KAI3907822.1"/>
    <property type="molecule type" value="Genomic_DNA"/>
</dbReference>
<feature type="compositionally biased region" description="Polar residues" evidence="1">
    <location>
        <begin position="12"/>
        <end position="34"/>
    </location>
</feature>
<keyword evidence="3" id="KW-1185">Reference proteome</keyword>
<reference evidence="2" key="1">
    <citation type="submission" date="2022-04" db="EMBL/GenBank/DDBJ databases">
        <title>A functionally conserved STORR gene fusion in Papaver species that diverged 16.8 million years ago.</title>
        <authorList>
            <person name="Catania T."/>
        </authorList>
    </citation>
    <scope>NUCLEOTIDE SEQUENCE</scope>
    <source>
        <strain evidence="2">S-188037</strain>
    </source>
</reference>
<organism evidence="2 3">
    <name type="scientific">Papaver atlanticum</name>
    <dbReference type="NCBI Taxonomy" id="357466"/>
    <lineage>
        <taxon>Eukaryota</taxon>
        <taxon>Viridiplantae</taxon>
        <taxon>Streptophyta</taxon>
        <taxon>Embryophyta</taxon>
        <taxon>Tracheophyta</taxon>
        <taxon>Spermatophyta</taxon>
        <taxon>Magnoliopsida</taxon>
        <taxon>Ranunculales</taxon>
        <taxon>Papaveraceae</taxon>
        <taxon>Papaveroideae</taxon>
        <taxon>Papaver</taxon>
    </lineage>
</organism>
<evidence type="ECO:0000256" key="1">
    <source>
        <dbReference type="SAM" id="MobiDB-lite"/>
    </source>
</evidence>
<sequence>MDLRQPPRLLKNPSTASPSSTSKQTNKLISTSSIPPKLKSTPASTTTTEKSHVVDAEEPKKKNNAGSFRRLWTDKDEILLLTTMADCVKRGLKSDILKMHI</sequence>
<accession>A0AAD4SH65</accession>
<evidence type="ECO:0000313" key="3">
    <source>
        <dbReference type="Proteomes" id="UP001202328"/>
    </source>
</evidence>
<dbReference type="AlphaFoldDB" id="A0AAD4SH65"/>
<feature type="compositionally biased region" description="Basic and acidic residues" evidence="1">
    <location>
        <begin position="49"/>
        <end position="61"/>
    </location>
</feature>